<accession>A0A6A6UZX5</accession>
<sequence length="309" mass="31321">MAGFIQNILWNSVEGFVEAGKRSAGDYVGDALIKAGDMIEDGGRGLGGKIQRSASQYGEKISGKKYDGPSPSSMTGTKKAVTTRSRSMPAAIGTRKAITAGTKTTKALPTTATKQITNGPARKQLTNGTAKKSATAAVSKGLVPPQSTGPRAVKKTPATANKNIPKPYPNNVPYGASKTPSNVGGYKAPGTPNAYPTSKKTAVKPGRPQPFAVKNETAAPEKKAYPGQGSRTPVKPQRYGPTADRGKVQHIPLGGIGKGTGAPSNKSAGMGGKGGGGHIPIGNLGMSSGASTAGSVKPSGGQMQHIAGF</sequence>
<organism evidence="2 3">
    <name type="scientific">Sporormia fimetaria CBS 119925</name>
    <dbReference type="NCBI Taxonomy" id="1340428"/>
    <lineage>
        <taxon>Eukaryota</taxon>
        <taxon>Fungi</taxon>
        <taxon>Dikarya</taxon>
        <taxon>Ascomycota</taxon>
        <taxon>Pezizomycotina</taxon>
        <taxon>Dothideomycetes</taxon>
        <taxon>Pleosporomycetidae</taxon>
        <taxon>Pleosporales</taxon>
        <taxon>Sporormiaceae</taxon>
        <taxon>Sporormia</taxon>
    </lineage>
</organism>
<evidence type="ECO:0000313" key="2">
    <source>
        <dbReference type="EMBL" id="KAF2743822.1"/>
    </source>
</evidence>
<evidence type="ECO:0000256" key="1">
    <source>
        <dbReference type="SAM" id="MobiDB-lite"/>
    </source>
</evidence>
<keyword evidence="3" id="KW-1185">Reference proteome</keyword>
<reference evidence="2" key="1">
    <citation type="journal article" date="2020" name="Stud. Mycol.">
        <title>101 Dothideomycetes genomes: a test case for predicting lifestyles and emergence of pathogens.</title>
        <authorList>
            <person name="Haridas S."/>
            <person name="Albert R."/>
            <person name="Binder M."/>
            <person name="Bloem J."/>
            <person name="Labutti K."/>
            <person name="Salamov A."/>
            <person name="Andreopoulos B."/>
            <person name="Baker S."/>
            <person name="Barry K."/>
            <person name="Bills G."/>
            <person name="Bluhm B."/>
            <person name="Cannon C."/>
            <person name="Castanera R."/>
            <person name="Culley D."/>
            <person name="Daum C."/>
            <person name="Ezra D."/>
            <person name="Gonzalez J."/>
            <person name="Henrissat B."/>
            <person name="Kuo A."/>
            <person name="Liang C."/>
            <person name="Lipzen A."/>
            <person name="Lutzoni F."/>
            <person name="Magnuson J."/>
            <person name="Mondo S."/>
            <person name="Nolan M."/>
            <person name="Ohm R."/>
            <person name="Pangilinan J."/>
            <person name="Park H.-J."/>
            <person name="Ramirez L."/>
            <person name="Alfaro M."/>
            <person name="Sun H."/>
            <person name="Tritt A."/>
            <person name="Yoshinaga Y."/>
            <person name="Zwiers L.-H."/>
            <person name="Turgeon B."/>
            <person name="Goodwin S."/>
            <person name="Spatafora J."/>
            <person name="Crous P."/>
            <person name="Grigoriev I."/>
        </authorList>
    </citation>
    <scope>NUCLEOTIDE SEQUENCE</scope>
    <source>
        <strain evidence="2">CBS 119925</strain>
    </source>
</reference>
<gene>
    <name evidence="2" type="ORF">M011DRAFT_528787</name>
</gene>
<evidence type="ECO:0000313" key="3">
    <source>
        <dbReference type="Proteomes" id="UP000799440"/>
    </source>
</evidence>
<protein>
    <submittedName>
        <fullName evidence="2">Uncharacterized protein</fullName>
    </submittedName>
</protein>
<proteinExistence type="predicted"/>
<feature type="compositionally biased region" description="Low complexity" evidence="1">
    <location>
        <begin position="129"/>
        <end position="140"/>
    </location>
</feature>
<dbReference type="AlphaFoldDB" id="A0A6A6UZX5"/>
<name>A0A6A6UZX5_9PLEO</name>
<dbReference type="Proteomes" id="UP000799440">
    <property type="component" value="Unassembled WGS sequence"/>
</dbReference>
<feature type="region of interest" description="Disordered" evidence="1">
    <location>
        <begin position="288"/>
        <end position="309"/>
    </location>
</feature>
<feature type="compositionally biased region" description="Polar residues" evidence="1">
    <location>
        <begin position="70"/>
        <end position="86"/>
    </location>
</feature>
<feature type="region of interest" description="Disordered" evidence="1">
    <location>
        <begin position="57"/>
        <end position="90"/>
    </location>
</feature>
<dbReference type="OrthoDB" id="3945698at2759"/>
<dbReference type="EMBL" id="MU006593">
    <property type="protein sequence ID" value="KAF2743822.1"/>
    <property type="molecule type" value="Genomic_DNA"/>
</dbReference>
<feature type="region of interest" description="Disordered" evidence="1">
    <location>
        <begin position="121"/>
        <end position="263"/>
    </location>
</feature>